<protein>
    <submittedName>
        <fullName evidence="1">Uncharacterized protein</fullName>
    </submittedName>
</protein>
<accession>A0A6L3SQI0</accession>
<dbReference type="EMBL" id="VZZK01000042">
    <property type="protein sequence ID" value="KAB1073549.1"/>
    <property type="molecule type" value="Genomic_DNA"/>
</dbReference>
<dbReference type="AlphaFoldDB" id="A0A6L3SQI0"/>
<name>A0A6L3SQI0_9HYPH</name>
<dbReference type="Proteomes" id="UP000474159">
    <property type="component" value="Unassembled WGS sequence"/>
</dbReference>
<reference evidence="1 2" key="1">
    <citation type="submission" date="2019-09" db="EMBL/GenBank/DDBJ databases">
        <title>YIM 48816 draft genome.</title>
        <authorList>
            <person name="Jiang L."/>
        </authorList>
    </citation>
    <scope>NUCLEOTIDE SEQUENCE [LARGE SCALE GENOMIC DNA]</scope>
    <source>
        <strain evidence="1 2">YIM 48816</strain>
    </source>
</reference>
<evidence type="ECO:0000313" key="1">
    <source>
        <dbReference type="EMBL" id="KAB1073549.1"/>
    </source>
</evidence>
<evidence type="ECO:0000313" key="2">
    <source>
        <dbReference type="Proteomes" id="UP000474159"/>
    </source>
</evidence>
<organism evidence="1 2">
    <name type="scientific">Methylobacterium soli</name>
    <dbReference type="NCBI Taxonomy" id="553447"/>
    <lineage>
        <taxon>Bacteria</taxon>
        <taxon>Pseudomonadati</taxon>
        <taxon>Pseudomonadota</taxon>
        <taxon>Alphaproteobacteria</taxon>
        <taxon>Hyphomicrobiales</taxon>
        <taxon>Methylobacteriaceae</taxon>
        <taxon>Methylobacterium</taxon>
    </lineage>
</organism>
<sequence>MILPTMLGLTGLQLRPSYFGMTSAQTIEALLRQGCLSQQDVDAAVDAAAADPSVGRLNVGAEYALNMIAFLRSQSFVAKTLRDPEASMGLKKAALRKVMPKARLEKR</sequence>
<keyword evidence="2" id="KW-1185">Reference proteome</keyword>
<dbReference type="RefSeq" id="WP_151004187.1">
    <property type="nucleotide sequence ID" value="NZ_BPQY01000293.1"/>
</dbReference>
<comment type="caution">
    <text evidence="1">The sequence shown here is derived from an EMBL/GenBank/DDBJ whole genome shotgun (WGS) entry which is preliminary data.</text>
</comment>
<proteinExistence type="predicted"/>
<gene>
    <name evidence="1" type="ORF">F6X53_26975</name>
</gene>